<organism evidence="6 7">
    <name type="scientific">Lates japonicus</name>
    <name type="common">Japanese lates</name>
    <dbReference type="NCBI Taxonomy" id="270547"/>
    <lineage>
        <taxon>Eukaryota</taxon>
        <taxon>Metazoa</taxon>
        <taxon>Chordata</taxon>
        <taxon>Craniata</taxon>
        <taxon>Vertebrata</taxon>
        <taxon>Euteleostomi</taxon>
        <taxon>Actinopterygii</taxon>
        <taxon>Neopterygii</taxon>
        <taxon>Teleostei</taxon>
        <taxon>Neoteleostei</taxon>
        <taxon>Acanthomorphata</taxon>
        <taxon>Carangaria</taxon>
        <taxon>Carangaria incertae sedis</taxon>
        <taxon>Centropomidae</taxon>
        <taxon>Lates</taxon>
    </lineage>
</organism>
<evidence type="ECO:0000256" key="2">
    <source>
        <dbReference type="ARBA" id="ARBA00022723"/>
    </source>
</evidence>
<evidence type="ECO:0000313" key="6">
    <source>
        <dbReference type="EMBL" id="GLD47495.1"/>
    </source>
</evidence>
<dbReference type="GO" id="GO:0005634">
    <property type="term" value="C:nucleus"/>
    <property type="evidence" value="ECO:0007669"/>
    <property type="project" value="UniProtKB-SubCell"/>
</dbReference>
<sequence>MDSCESPVVSGTDDGLGSSQQQQPPQPWNDHSSSQVPCTNQASSLDPLSLSAPYPSQPQNPSAPHDGVRELQSKQQQPKQTSPQARSDSSATGQLHPRGEGLEEEEQEGVSCGEEEESEDLDEMEIDSCFPSLQPFPGVPMASGGGGMPTLLRHQPTRQQGAPESGSEEGEEEEEEESSDVENLAGEIVYQPDGSAYIIINTFHIASSFGKWFGNSDQGFPNTSTMAGLSPVLHSFRVFDVRHKSNKDYLNSDGSAKKSCVSKDVPNNVDFSKFDGLALYGKGKPILMCFLCKLSFGYARSFATHAVHDHRMTLCEDERRLLGDKHASAIIQGIGKDKEPLISFLEPKNKSAPLPPTLLPMNSGQSFYGTFSGVHLEPGSSSGGTDTLLNKDSDSGLQQQQKQQTPLSSVLSLGGLSIPKASTLTSSPGSAKDSSALPKQGGRTEEPAGKELACKGDDGDAEGHESKTHLSGQMGGSEEEEELLLGEEEDEVEAESTAVACGGNSSSGGGEAGEPAVSNQSISKSPLLMPSSALQPSACTSAVSSTLNSKAPASTSSSVKEEGSAAD</sequence>
<comment type="subcellular location">
    <subcellularLocation>
        <location evidence="1">Nucleus</location>
    </subcellularLocation>
</comment>
<keyword evidence="6" id="KW-0238">DNA-binding</keyword>
<dbReference type="Proteomes" id="UP001279410">
    <property type="component" value="Unassembled WGS sequence"/>
</dbReference>
<dbReference type="InterPro" id="IPR051968">
    <property type="entry name" value="ZnFinger_Homeobox_TR"/>
</dbReference>
<name>A0AAD3M591_LATJO</name>
<reference evidence="6" key="1">
    <citation type="submission" date="2022-08" db="EMBL/GenBank/DDBJ databases">
        <title>Genome sequencing of akame (Lates japonicus).</title>
        <authorList>
            <person name="Hashiguchi Y."/>
            <person name="Takahashi H."/>
        </authorList>
    </citation>
    <scope>NUCLEOTIDE SEQUENCE</scope>
    <source>
        <strain evidence="6">Kochi</strain>
    </source>
</reference>
<accession>A0AAD3M591</accession>
<proteinExistence type="predicted"/>
<evidence type="ECO:0000256" key="5">
    <source>
        <dbReference type="SAM" id="MobiDB-lite"/>
    </source>
</evidence>
<dbReference type="PANTHER" id="PTHR45891">
    <property type="entry name" value="ZINC FINGER HOMEOBOX PROTEIN"/>
    <property type="match status" value="1"/>
</dbReference>
<feature type="compositionally biased region" description="Basic and acidic residues" evidence="5">
    <location>
        <begin position="442"/>
        <end position="468"/>
    </location>
</feature>
<dbReference type="GO" id="GO:0046872">
    <property type="term" value="F:metal ion binding"/>
    <property type="evidence" value="ECO:0007669"/>
    <property type="project" value="UniProtKB-KW"/>
</dbReference>
<gene>
    <name evidence="6" type="ORF">AKAME5_000166100</name>
</gene>
<feature type="compositionally biased region" description="Polar residues" evidence="5">
    <location>
        <begin position="421"/>
        <end position="433"/>
    </location>
</feature>
<feature type="compositionally biased region" description="Low complexity" evidence="5">
    <location>
        <begin position="398"/>
        <end position="409"/>
    </location>
</feature>
<dbReference type="GO" id="GO:0000981">
    <property type="term" value="F:DNA-binding transcription factor activity, RNA polymerase II-specific"/>
    <property type="evidence" value="ECO:0007669"/>
    <property type="project" value="TreeGrafter"/>
</dbReference>
<evidence type="ECO:0000256" key="3">
    <source>
        <dbReference type="ARBA" id="ARBA00022737"/>
    </source>
</evidence>
<feature type="compositionally biased region" description="Low complexity" evidence="5">
    <location>
        <begin position="73"/>
        <end position="84"/>
    </location>
</feature>
<keyword evidence="2" id="KW-0479">Metal-binding</keyword>
<keyword evidence="3" id="KW-0677">Repeat</keyword>
<keyword evidence="6" id="KW-0371">Homeobox</keyword>
<keyword evidence="4" id="KW-0862">Zinc</keyword>
<evidence type="ECO:0000313" key="7">
    <source>
        <dbReference type="Proteomes" id="UP001279410"/>
    </source>
</evidence>
<evidence type="ECO:0000256" key="1">
    <source>
        <dbReference type="ARBA" id="ARBA00004123"/>
    </source>
</evidence>
<feature type="compositionally biased region" description="Polar residues" evidence="5">
    <location>
        <begin position="29"/>
        <end position="42"/>
    </location>
</feature>
<feature type="compositionally biased region" description="Low complexity" evidence="5">
    <location>
        <begin position="43"/>
        <end position="54"/>
    </location>
</feature>
<feature type="compositionally biased region" description="Acidic residues" evidence="5">
    <location>
        <begin position="477"/>
        <end position="494"/>
    </location>
</feature>
<dbReference type="GO" id="GO:0045664">
    <property type="term" value="P:regulation of neuron differentiation"/>
    <property type="evidence" value="ECO:0007669"/>
    <property type="project" value="TreeGrafter"/>
</dbReference>
<comment type="caution">
    <text evidence="6">The sequence shown here is derived from an EMBL/GenBank/DDBJ whole genome shotgun (WGS) entry which is preliminary data.</text>
</comment>
<feature type="region of interest" description="Disordered" evidence="5">
    <location>
        <begin position="421"/>
        <end position="567"/>
    </location>
</feature>
<feature type="compositionally biased region" description="Acidic residues" evidence="5">
    <location>
        <begin position="102"/>
        <end position="126"/>
    </location>
</feature>
<feature type="compositionally biased region" description="Polar residues" evidence="5">
    <location>
        <begin position="532"/>
        <end position="558"/>
    </location>
</feature>
<dbReference type="EMBL" id="BRZM01000003">
    <property type="protein sequence ID" value="GLD47495.1"/>
    <property type="molecule type" value="Genomic_DNA"/>
</dbReference>
<feature type="non-terminal residue" evidence="6">
    <location>
        <position position="1"/>
    </location>
</feature>
<dbReference type="AlphaFoldDB" id="A0AAD3M591"/>
<protein>
    <submittedName>
        <fullName evidence="6">Zinc finger homeobox protein 3 isoform X1</fullName>
    </submittedName>
</protein>
<feature type="region of interest" description="Disordered" evidence="5">
    <location>
        <begin position="372"/>
        <end position="409"/>
    </location>
</feature>
<dbReference type="PANTHER" id="PTHR45891:SF4">
    <property type="entry name" value="ZINC FINGER HOMEOBOX PROTEIN 3"/>
    <property type="match status" value="1"/>
</dbReference>
<feature type="compositionally biased region" description="Acidic residues" evidence="5">
    <location>
        <begin position="166"/>
        <end position="180"/>
    </location>
</feature>
<evidence type="ECO:0000256" key="4">
    <source>
        <dbReference type="ARBA" id="ARBA00022833"/>
    </source>
</evidence>
<dbReference type="GO" id="GO:0000978">
    <property type="term" value="F:RNA polymerase II cis-regulatory region sequence-specific DNA binding"/>
    <property type="evidence" value="ECO:0007669"/>
    <property type="project" value="TreeGrafter"/>
</dbReference>
<keyword evidence="7" id="KW-1185">Reference proteome</keyword>
<feature type="compositionally biased region" description="Polar residues" evidence="5">
    <location>
        <begin position="379"/>
        <end position="388"/>
    </location>
</feature>
<feature type="region of interest" description="Disordered" evidence="5">
    <location>
        <begin position="1"/>
        <end position="183"/>
    </location>
</feature>